<feature type="region of interest" description="Disordered" evidence="4">
    <location>
        <begin position="381"/>
        <end position="408"/>
    </location>
</feature>
<sequence>MSVIRGRVAERCTSPNEHVELIRELESRYAEMLKPIRDLNKNFAVSLDVLEKYIQEVKQISIDTINFANAGLILQSSKEVYARKVDYLEKLFEDLQKTAYNVKRKEKDNEDNADENSKSKRTRKRKAMVDGLDEYKLISPDDIPQLADGDEMNFNNVGLTYITQLRACLLKPEVSVHVELRDINGDLIGRKNDFRVNWPVNQDGMPCDLTLCYYEERKRNQSSDLICGDLSDRVDDSMCHNDMSATPPRDSPAQSMFGRSDLTSTPSVPHIVGLTDPLLNSTETGTIAFSETRRKTRGKKLPTEMTLDEFLTGKKRRSKNETSTKKRHNKRSEKKAKELEEQQKKAAEEISTVNCVAKGGVKEEGVVLSLEKLVEGSSMVTGASDVFSPPERKPEDSINKKNLPPTSPLHNIDHLQADVPEIKDDALRHNTTNHFYGDVEQLESSCQEDFEVRLQSPSESVMECAVDAGCSDNDSDVPCRGDAPQSSATSDFPEVHSTARTIVEDGQIYKTGILELDPMNQRIRAWEDRILPILEEQANRTKFRLPDYASRLLGELREGEVVPCSKLVASNSQYEVSRNFVALLHLCNTRNVDMQDGNVSLLSREYRLSAEDIESYE</sequence>
<feature type="region of interest" description="Disordered" evidence="4">
    <location>
        <begin position="285"/>
        <end position="346"/>
    </location>
</feature>
<protein>
    <recommendedName>
        <fullName evidence="9">Condensin-2 complex subunit H2</fullName>
    </recommendedName>
</protein>
<keyword evidence="8" id="KW-1185">Reference proteome</keyword>
<dbReference type="GO" id="GO:0000796">
    <property type="term" value="C:condensin complex"/>
    <property type="evidence" value="ECO:0007669"/>
    <property type="project" value="TreeGrafter"/>
</dbReference>
<name>A0A7M7K4V1_VARDE</name>
<evidence type="ECO:0000259" key="6">
    <source>
        <dbReference type="Pfam" id="PF16858"/>
    </source>
</evidence>
<dbReference type="PANTHER" id="PTHR14324:SF3">
    <property type="entry name" value="CONDENSIN-2 COMPLEX SUBUNIT H2"/>
    <property type="match status" value="1"/>
</dbReference>
<feature type="compositionally biased region" description="Basic and acidic residues" evidence="4">
    <location>
        <begin position="103"/>
        <end position="118"/>
    </location>
</feature>
<dbReference type="InterPro" id="IPR031739">
    <property type="entry name" value="Ncaph2"/>
</dbReference>
<accession>A0A7M7K4V1</accession>
<evidence type="ECO:0000259" key="5">
    <source>
        <dbReference type="Pfam" id="PF06278"/>
    </source>
</evidence>
<feature type="region of interest" description="Disordered" evidence="4">
    <location>
        <begin position="241"/>
        <end position="264"/>
    </location>
</feature>
<dbReference type="InParanoid" id="A0A7M7K4V1"/>
<dbReference type="GO" id="GO:0005634">
    <property type="term" value="C:nucleus"/>
    <property type="evidence" value="ECO:0007669"/>
    <property type="project" value="UniProtKB-SubCell"/>
</dbReference>
<proteinExistence type="inferred from homology"/>
<dbReference type="AlphaFoldDB" id="A0A7M7K4V1"/>
<feature type="region of interest" description="Disordered" evidence="4">
    <location>
        <begin position="103"/>
        <end position="127"/>
    </location>
</feature>
<feature type="domain" description="Condensin II complex subunit H2 N-terminal" evidence="5">
    <location>
        <begin position="27"/>
        <end position="126"/>
    </location>
</feature>
<evidence type="ECO:0000256" key="2">
    <source>
        <dbReference type="ARBA" id="ARBA00007844"/>
    </source>
</evidence>
<evidence type="ECO:0000256" key="3">
    <source>
        <dbReference type="ARBA" id="ARBA00023242"/>
    </source>
</evidence>
<dbReference type="InterPro" id="IPR009378">
    <property type="entry name" value="H2_N"/>
</dbReference>
<dbReference type="GO" id="GO:0010032">
    <property type="term" value="P:meiotic chromosome condensation"/>
    <property type="evidence" value="ECO:0007669"/>
    <property type="project" value="TreeGrafter"/>
</dbReference>
<dbReference type="OMA" id="NPYEPGN"/>
<dbReference type="GeneID" id="111250073"/>
<dbReference type="OrthoDB" id="10038475at2759"/>
<dbReference type="GO" id="GO:0051306">
    <property type="term" value="P:mitotic sister chromatid separation"/>
    <property type="evidence" value="ECO:0007669"/>
    <property type="project" value="TreeGrafter"/>
</dbReference>
<evidence type="ECO:0000256" key="4">
    <source>
        <dbReference type="SAM" id="MobiDB-lite"/>
    </source>
</evidence>
<feature type="domain" description="Condensin-2 complex subunit H2 C-terminal" evidence="6">
    <location>
        <begin position="520"/>
        <end position="598"/>
    </location>
</feature>
<dbReference type="InterPro" id="IPR031737">
    <property type="entry name" value="CNDH2_C"/>
</dbReference>
<keyword evidence="3" id="KW-0539">Nucleus</keyword>
<dbReference type="EnsemblMetazoa" id="XM_022804712">
    <property type="protein sequence ID" value="XP_022660447"/>
    <property type="gene ID" value="LOC111250073"/>
</dbReference>
<feature type="compositionally biased region" description="Basic and acidic residues" evidence="4">
    <location>
        <begin position="390"/>
        <end position="399"/>
    </location>
</feature>
<feature type="compositionally biased region" description="Basic residues" evidence="4">
    <location>
        <begin position="325"/>
        <end position="334"/>
    </location>
</feature>
<evidence type="ECO:0000313" key="7">
    <source>
        <dbReference type="EnsemblMetazoa" id="XP_022660447"/>
    </source>
</evidence>
<dbReference type="GO" id="GO:0003682">
    <property type="term" value="F:chromatin binding"/>
    <property type="evidence" value="ECO:0007669"/>
    <property type="project" value="TreeGrafter"/>
</dbReference>
<evidence type="ECO:0008006" key="9">
    <source>
        <dbReference type="Google" id="ProtNLM"/>
    </source>
</evidence>
<feature type="compositionally biased region" description="Basic and acidic residues" evidence="4">
    <location>
        <begin position="335"/>
        <end position="346"/>
    </location>
</feature>
<comment type="similarity">
    <text evidence="2">Belongs to the CND2 H2 (condensin-2 subunit 2) family.</text>
</comment>
<dbReference type="Pfam" id="PF16858">
    <property type="entry name" value="CNDH2_C"/>
    <property type="match status" value="1"/>
</dbReference>
<dbReference type="RefSeq" id="XP_022660447.1">
    <property type="nucleotide sequence ID" value="XM_022804712.1"/>
</dbReference>
<dbReference type="PANTHER" id="PTHR14324">
    <property type="entry name" value="CONDENSIN-2 COMPLEX SUBUNIT H2"/>
    <property type="match status" value="1"/>
</dbReference>
<dbReference type="Pfam" id="PF06278">
    <property type="entry name" value="CNDH2_N"/>
    <property type="match status" value="1"/>
</dbReference>
<dbReference type="KEGG" id="vde:111250073"/>
<feature type="region of interest" description="Disordered" evidence="4">
    <location>
        <begin position="476"/>
        <end position="495"/>
    </location>
</feature>
<reference evidence="7" key="1">
    <citation type="submission" date="2021-01" db="UniProtKB">
        <authorList>
            <consortium name="EnsemblMetazoa"/>
        </authorList>
    </citation>
    <scope>IDENTIFICATION</scope>
</reference>
<evidence type="ECO:0000313" key="8">
    <source>
        <dbReference type="Proteomes" id="UP000594260"/>
    </source>
</evidence>
<comment type="subcellular location">
    <subcellularLocation>
        <location evidence="1">Nucleus</location>
    </subcellularLocation>
</comment>
<dbReference type="Proteomes" id="UP000594260">
    <property type="component" value="Unplaced"/>
</dbReference>
<organism evidence="7 8">
    <name type="scientific">Varroa destructor</name>
    <name type="common">Honeybee mite</name>
    <dbReference type="NCBI Taxonomy" id="109461"/>
    <lineage>
        <taxon>Eukaryota</taxon>
        <taxon>Metazoa</taxon>
        <taxon>Ecdysozoa</taxon>
        <taxon>Arthropoda</taxon>
        <taxon>Chelicerata</taxon>
        <taxon>Arachnida</taxon>
        <taxon>Acari</taxon>
        <taxon>Parasitiformes</taxon>
        <taxon>Mesostigmata</taxon>
        <taxon>Gamasina</taxon>
        <taxon>Dermanyssoidea</taxon>
        <taxon>Varroidae</taxon>
        <taxon>Varroa</taxon>
    </lineage>
</organism>
<evidence type="ECO:0000256" key="1">
    <source>
        <dbReference type="ARBA" id="ARBA00004123"/>
    </source>
</evidence>